<keyword evidence="8" id="KW-1185">Reference proteome</keyword>
<feature type="domain" description="PAC" evidence="4">
    <location>
        <begin position="395"/>
        <end position="446"/>
    </location>
</feature>
<dbReference type="CDD" id="cd01948">
    <property type="entry name" value="EAL"/>
    <property type="match status" value="1"/>
</dbReference>
<dbReference type="PROSITE" id="PS50883">
    <property type="entry name" value="EAL"/>
    <property type="match status" value="1"/>
</dbReference>
<protein>
    <submittedName>
        <fullName evidence="7">Diguanylate cyclase (GGDEF)-like protein/PAS domain S-box-containing protein</fullName>
    </submittedName>
</protein>
<evidence type="ECO:0000256" key="1">
    <source>
        <dbReference type="ARBA" id="ARBA00001946"/>
    </source>
</evidence>
<dbReference type="Pfam" id="PF05228">
    <property type="entry name" value="CHASE4"/>
    <property type="match status" value="1"/>
</dbReference>
<dbReference type="PROSITE" id="PS50887">
    <property type="entry name" value="GGDEF"/>
    <property type="match status" value="1"/>
</dbReference>
<evidence type="ECO:0000256" key="2">
    <source>
        <dbReference type="SAM" id="Phobius"/>
    </source>
</evidence>
<dbReference type="SUPFAM" id="SSF141868">
    <property type="entry name" value="EAL domain-like"/>
    <property type="match status" value="1"/>
</dbReference>
<dbReference type="SMART" id="SM00267">
    <property type="entry name" value="GGDEF"/>
    <property type="match status" value="1"/>
</dbReference>
<dbReference type="InterPro" id="IPR035919">
    <property type="entry name" value="EAL_sf"/>
</dbReference>
<dbReference type="AlphaFoldDB" id="A0A839UP70"/>
<dbReference type="InterPro" id="IPR043128">
    <property type="entry name" value="Rev_trsase/Diguanyl_cyclase"/>
</dbReference>
<dbReference type="Pfam" id="PF00563">
    <property type="entry name" value="EAL"/>
    <property type="match status" value="1"/>
</dbReference>
<dbReference type="SUPFAM" id="SSF55073">
    <property type="entry name" value="Nucleotide cyclase"/>
    <property type="match status" value="1"/>
</dbReference>
<feature type="transmembrane region" description="Helical" evidence="2">
    <location>
        <begin position="276"/>
        <end position="298"/>
    </location>
</feature>
<keyword evidence="2" id="KW-0812">Transmembrane</keyword>
<reference evidence="7 8" key="1">
    <citation type="submission" date="2020-08" db="EMBL/GenBank/DDBJ databases">
        <title>Genomic Encyclopedia of Type Strains, Phase III (KMG-III): the genomes of soil and plant-associated and newly described type strains.</title>
        <authorList>
            <person name="Whitman W."/>
        </authorList>
    </citation>
    <scope>NUCLEOTIDE SEQUENCE [LARGE SCALE GENOMIC DNA]</scope>
    <source>
        <strain evidence="7 8">CECT 8571</strain>
    </source>
</reference>
<dbReference type="GO" id="GO:0003824">
    <property type="term" value="F:catalytic activity"/>
    <property type="evidence" value="ECO:0007669"/>
    <property type="project" value="UniProtKB-ARBA"/>
</dbReference>
<name>A0A839UP70_9GAMM</name>
<dbReference type="CDD" id="cd00130">
    <property type="entry name" value="PAS"/>
    <property type="match status" value="1"/>
</dbReference>
<dbReference type="PANTHER" id="PTHR44757:SF2">
    <property type="entry name" value="BIOFILM ARCHITECTURE MAINTENANCE PROTEIN MBAA"/>
    <property type="match status" value="1"/>
</dbReference>
<dbReference type="InterPro" id="IPR000700">
    <property type="entry name" value="PAS-assoc_C"/>
</dbReference>
<dbReference type="SMART" id="SM00091">
    <property type="entry name" value="PAS"/>
    <property type="match status" value="1"/>
</dbReference>
<gene>
    <name evidence="7" type="ORF">FHS30_001514</name>
</gene>
<feature type="domain" description="EAL" evidence="5">
    <location>
        <begin position="620"/>
        <end position="873"/>
    </location>
</feature>
<dbReference type="NCBIfam" id="TIGR00229">
    <property type="entry name" value="sensory_box"/>
    <property type="match status" value="1"/>
</dbReference>
<dbReference type="EMBL" id="JACHXZ010000002">
    <property type="protein sequence ID" value="MBB3168330.1"/>
    <property type="molecule type" value="Genomic_DNA"/>
</dbReference>
<dbReference type="Gene3D" id="3.30.450.20">
    <property type="entry name" value="PAS domain"/>
    <property type="match status" value="1"/>
</dbReference>
<dbReference type="Pfam" id="PF00990">
    <property type="entry name" value="GGDEF"/>
    <property type="match status" value="1"/>
</dbReference>
<comment type="caution">
    <text evidence="7">The sequence shown here is derived from an EMBL/GenBank/DDBJ whole genome shotgun (WGS) entry which is preliminary data.</text>
</comment>
<feature type="transmembrane region" description="Helical" evidence="2">
    <location>
        <begin position="33"/>
        <end position="54"/>
    </location>
</feature>
<evidence type="ECO:0000259" key="3">
    <source>
        <dbReference type="PROSITE" id="PS50112"/>
    </source>
</evidence>
<evidence type="ECO:0000313" key="7">
    <source>
        <dbReference type="EMBL" id="MBB3168330.1"/>
    </source>
</evidence>
<keyword evidence="2" id="KW-0472">Membrane</keyword>
<dbReference type="RefSeq" id="WP_183909819.1">
    <property type="nucleotide sequence ID" value="NZ_JACHXZ010000002.1"/>
</dbReference>
<feature type="domain" description="GGDEF" evidence="6">
    <location>
        <begin position="478"/>
        <end position="611"/>
    </location>
</feature>
<evidence type="ECO:0000259" key="4">
    <source>
        <dbReference type="PROSITE" id="PS50113"/>
    </source>
</evidence>
<evidence type="ECO:0000313" key="8">
    <source>
        <dbReference type="Proteomes" id="UP000559987"/>
    </source>
</evidence>
<dbReference type="PROSITE" id="PS50113">
    <property type="entry name" value="PAC"/>
    <property type="match status" value="1"/>
</dbReference>
<dbReference type="Pfam" id="PF08448">
    <property type="entry name" value="PAS_4"/>
    <property type="match status" value="1"/>
</dbReference>
<dbReference type="SMART" id="SM00052">
    <property type="entry name" value="EAL"/>
    <property type="match status" value="1"/>
</dbReference>
<dbReference type="SUPFAM" id="SSF55785">
    <property type="entry name" value="PYP-like sensor domain (PAS domain)"/>
    <property type="match status" value="1"/>
</dbReference>
<dbReference type="InterPro" id="IPR013656">
    <property type="entry name" value="PAS_4"/>
</dbReference>
<keyword evidence="2" id="KW-1133">Transmembrane helix</keyword>
<proteinExistence type="predicted"/>
<dbReference type="InterPro" id="IPR029787">
    <property type="entry name" value="Nucleotide_cyclase"/>
</dbReference>
<dbReference type="FunFam" id="3.30.70.270:FF:000001">
    <property type="entry name" value="Diguanylate cyclase domain protein"/>
    <property type="match status" value="1"/>
</dbReference>
<evidence type="ECO:0000259" key="6">
    <source>
        <dbReference type="PROSITE" id="PS50887"/>
    </source>
</evidence>
<feature type="domain" description="PAS" evidence="3">
    <location>
        <begin position="322"/>
        <end position="361"/>
    </location>
</feature>
<organism evidence="7 8">
    <name type="scientific">Simiduia aestuariiviva</name>
    <dbReference type="NCBI Taxonomy" id="1510459"/>
    <lineage>
        <taxon>Bacteria</taxon>
        <taxon>Pseudomonadati</taxon>
        <taxon>Pseudomonadota</taxon>
        <taxon>Gammaproteobacteria</taxon>
        <taxon>Cellvibrionales</taxon>
        <taxon>Cellvibrionaceae</taxon>
        <taxon>Simiduia</taxon>
    </lineage>
</organism>
<accession>A0A839UP70</accession>
<evidence type="ECO:0000259" key="5">
    <source>
        <dbReference type="PROSITE" id="PS50883"/>
    </source>
</evidence>
<dbReference type="InterPro" id="IPR001633">
    <property type="entry name" value="EAL_dom"/>
</dbReference>
<dbReference type="InterPro" id="IPR035965">
    <property type="entry name" value="PAS-like_dom_sf"/>
</dbReference>
<dbReference type="Gene3D" id="3.30.70.270">
    <property type="match status" value="1"/>
</dbReference>
<dbReference type="InterPro" id="IPR007892">
    <property type="entry name" value="CHASE4"/>
</dbReference>
<dbReference type="PROSITE" id="PS50112">
    <property type="entry name" value="PAS"/>
    <property type="match status" value="1"/>
</dbReference>
<dbReference type="InterPro" id="IPR000160">
    <property type="entry name" value="GGDEF_dom"/>
</dbReference>
<sequence>MSSPPRTSIPKALIDGPIKQEAPSQLALLIKRLALYFLGLVISFFFIIGFMLWLSAEWADQQKIAASKRVVERNFLQLHDSLIIKAKDLAWWDLILSNVVEQRNEQWLTVNFRDYLLESYDIEGLLILSDKGDPLYGEFMGQAVSSDDNLGFAPNGIRQLFNQAQLAPMDIPVPVGGLLVREGRPYMVAICAITTDIEEHILPSGTARPALLLIRSLHSVLPELTKANDVFDIQFISSNEIPGHPNSKQLFLDIADHNDNKLGAFVWSTALPGQQLVLNALMWAIPLAVFFIAIGWYITRGFRVAINNAEQIAIDSAVKRDSDRNFQLVAESAPVLIWVSDHTGVCGYANRAFEDIFGIRPTLQNPIHLNHLFDETCRNEFQAYLEESLAGVELDRREFKINDKHGSKRWLSIACTQQKDSNGRRKVIFSATDSTEKKLLQDNMWLQANYDELTGLANRTLLQDRLKRLLQLSKRSSTELAILFVDLDNFKTINDTLGHNAGDQALVQAARRIEGCLRDSDTVARLGGDEFVLLLPMEEGGVIVDKIIRRLLHRLSEYYLIDDKPIYLSASIGIAIFPHNGSTAEELMMNADAAMYQAKKSGKNKSCFFSPEMNLQLRQALELEADIRAALTKAEFFLVYQPIIDLASGNIASVEALVRWRRSDGHIMAPDLFIATAEQTGLIVQLGEYIFKESCAQLRRLRDSGHEITMSINISPVQFQAEGIVERFTEFLHEFSVQAHWIQLEITEALLLDDYSENIELIQTLSDMGFKIAIDDFGTGYSSLSYLRKFPVDVVKIDKTFIEGIPVNIENVALVKAIIAMAKSLQLSVIAEGVEAEAHHDFLCDLQCNRAQGYLYSRPVDACDLNLSQYPVRAAIKQQIS</sequence>
<dbReference type="InterPro" id="IPR052155">
    <property type="entry name" value="Biofilm_reg_signaling"/>
</dbReference>
<dbReference type="Proteomes" id="UP000559987">
    <property type="component" value="Unassembled WGS sequence"/>
</dbReference>
<dbReference type="CDD" id="cd01949">
    <property type="entry name" value="GGDEF"/>
    <property type="match status" value="1"/>
</dbReference>
<dbReference type="PANTHER" id="PTHR44757">
    <property type="entry name" value="DIGUANYLATE CYCLASE DGCP"/>
    <property type="match status" value="1"/>
</dbReference>
<comment type="cofactor">
    <cofactor evidence="1">
        <name>Mg(2+)</name>
        <dbReference type="ChEBI" id="CHEBI:18420"/>
    </cofactor>
</comment>
<dbReference type="Gene3D" id="3.20.20.450">
    <property type="entry name" value="EAL domain"/>
    <property type="match status" value="1"/>
</dbReference>
<dbReference type="NCBIfam" id="TIGR00254">
    <property type="entry name" value="GGDEF"/>
    <property type="match status" value="1"/>
</dbReference>
<dbReference type="InterPro" id="IPR000014">
    <property type="entry name" value="PAS"/>
</dbReference>